<dbReference type="Proteomes" id="UP000799779">
    <property type="component" value="Unassembled WGS sequence"/>
</dbReference>
<feature type="compositionally biased region" description="Basic and acidic residues" evidence="2">
    <location>
        <begin position="116"/>
        <end position="126"/>
    </location>
</feature>
<reference evidence="4" key="1">
    <citation type="journal article" date="2020" name="Stud. Mycol.">
        <title>101 Dothideomycetes genomes: a test case for predicting lifestyles and emergence of pathogens.</title>
        <authorList>
            <person name="Haridas S."/>
            <person name="Albert R."/>
            <person name="Binder M."/>
            <person name="Bloem J."/>
            <person name="Labutti K."/>
            <person name="Salamov A."/>
            <person name="Andreopoulos B."/>
            <person name="Baker S."/>
            <person name="Barry K."/>
            <person name="Bills G."/>
            <person name="Bluhm B."/>
            <person name="Cannon C."/>
            <person name="Castanera R."/>
            <person name="Culley D."/>
            <person name="Daum C."/>
            <person name="Ezra D."/>
            <person name="Gonzalez J."/>
            <person name="Henrissat B."/>
            <person name="Kuo A."/>
            <person name="Liang C."/>
            <person name="Lipzen A."/>
            <person name="Lutzoni F."/>
            <person name="Magnuson J."/>
            <person name="Mondo S."/>
            <person name="Nolan M."/>
            <person name="Ohm R."/>
            <person name="Pangilinan J."/>
            <person name="Park H.-J."/>
            <person name="Ramirez L."/>
            <person name="Alfaro M."/>
            <person name="Sun H."/>
            <person name="Tritt A."/>
            <person name="Yoshinaga Y."/>
            <person name="Zwiers L.-H."/>
            <person name="Turgeon B."/>
            <person name="Goodwin S."/>
            <person name="Spatafora J."/>
            <person name="Crous P."/>
            <person name="Grigoriev I."/>
        </authorList>
    </citation>
    <scope>NUCLEOTIDE SEQUENCE</scope>
    <source>
        <strain evidence="4">CBS 123094</strain>
    </source>
</reference>
<evidence type="ECO:0000313" key="4">
    <source>
        <dbReference type="EMBL" id="KAF2002823.1"/>
    </source>
</evidence>
<keyword evidence="1" id="KW-0175">Coiled coil</keyword>
<feature type="region of interest" description="Disordered" evidence="2">
    <location>
        <begin position="569"/>
        <end position="625"/>
    </location>
</feature>
<dbReference type="Pfam" id="PF24554">
    <property type="entry name" value="DUF7603"/>
    <property type="match status" value="1"/>
</dbReference>
<feature type="coiled-coil region" evidence="1">
    <location>
        <begin position="783"/>
        <end position="923"/>
    </location>
</feature>
<feature type="region of interest" description="Disordered" evidence="2">
    <location>
        <begin position="937"/>
        <end position="956"/>
    </location>
</feature>
<feature type="compositionally biased region" description="Polar residues" evidence="2">
    <location>
        <begin position="585"/>
        <end position="607"/>
    </location>
</feature>
<sequence length="1045" mass="117369">MQASSPPKRPGDTQASAQRAKPSGLASIAIQSFAAFRRGEPASLPSPSPVRRKPLPATASPIVGRFTPAEYRSSTPPERDQGRNIQLSTPPPRQSLRRNDPILQLSPPLSADEDDFLPRNLDEKPHGTTPLTAKPPANLYTPKKATTLAPINTALPVKARHDRAASSYQPPRPPRTEELKTSGNRALHVRSPTLPNMSSYPSDPRQPNLKLQLDGVGEEYTIEDTYSNSPASAYPNKPKSPAGGFSSFFGWGAKPQNGAESPTTTFSEKSLSPAPSPRYPPQANNMPTKIKPSGLDIPVANSFAQASYFNVPGTPLLSSSPQMNAHVEELERELREVSSELASSIRRELDLEDEVERWKAESSTVASDGNRRTSDYYSDSGASSIRYPIGDSESKLEQVETLRRKAEQDRATLKVQMAERTQEELRRRRDLEEQVQLLEDRVSGRAKDPSSGPGSQVRQLEGSLQDAQRRLAEERQMKENFEDLLTALRQELEQHRNERDNLRDEVVPQLRARLEVLETEATETQSLIYESTRMQQEIQNLKNENTTLANARRLQTDLGQQQPRFQSIAEEAETPPPSFPRIGLSRSNSLARGSVANTKRGSLSRSNSVKDRSGAESPRDGPAQGNLVKELEEQRDALHRALKHLLTRQELQQKDFQKRIKELEQERDAALNLTPRRTAFHEEVSHLRDEVNSLRRRADDALEQKWQCEKGLGGLRMDLDRAQQETSSLRELLQEHDITIPEIRIENEPISLDRAYTQLRTTHALSMARIKQMESEDSLGDASEEAEKTLDLLKRSISDAEAEREAAQKEAEEYRQQARALQKSEIEHLQKEHSLSTELYTAASRMDQLSERIQVQLQSNKSLRNRLADAIARGEKEQQKSTEKIIELERRLKSAEDKVVIAQQSSEEAITRHEEEVQALKEGHTNHLRRVKSGLLSPTMMSPRIPSSPVFAQRSPRLGLTTSGPAMSMAEATKTELLVQRVEELEKALSDADSEMQEVVGRMNMAQIEVADLQFERDEAMRQTRRLQADILSEREKVKALMASN</sequence>
<feature type="compositionally biased region" description="Basic and acidic residues" evidence="2">
    <location>
        <begin position="392"/>
        <end position="412"/>
    </location>
</feature>
<dbReference type="InterPro" id="IPR056023">
    <property type="entry name" value="DUF7603"/>
</dbReference>
<feature type="region of interest" description="Disordered" evidence="2">
    <location>
        <begin position="1"/>
        <end position="26"/>
    </location>
</feature>
<dbReference type="OrthoDB" id="5395440at2759"/>
<feature type="compositionally biased region" description="Polar residues" evidence="2">
    <location>
        <begin position="258"/>
        <end position="270"/>
    </location>
</feature>
<organism evidence="4 5">
    <name type="scientific">Amniculicola lignicola CBS 123094</name>
    <dbReference type="NCBI Taxonomy" id="1392246"/>
    <lineage>
        <taxon>Eukaryota</taxon>
        <taxon>Fungi</taxon>
        <taxon>Dikarya</taxon>
        <taxon>Ascomycota</taxon>
        <taxon>Pezizomycotina</taxon>
        <taxon>Dothideomycetes</taxon>
        <taxon>Pleosporomycetidae</taxon>
        <taxon>Pleosporales</taxon>
        <taxon>Amniculicolaceae</taxon>
        <taxon>Amniculicola</taxon>
    </lineage>
</organism>
<gene>
    <name evidence="4" type="ORF">P154DRAFT_123813</name>
</gene>
<proteinExistence type="predicted"/>
<name>A0A6A5WLU9_9PLEO</name>
<dbReference type="AlphaFoldDB" id="A0A6A5WLU9"/>
<evidence type="ECO:0000256" key="2">
    <source>
        <dbReference type="SAM" id="MobiDB-lite"/>
    </source>
</evidence>
<dbReference type="EMBL" id="ML977575">
    <property type="protein sequence ID" value="KAF2002823.1"/>
    <property type="molecule type" value="Genomic_DNA"/>
</dbReference>
<feature type="domain" description="DUF7603" evidence="3">
    <location>
        <begin position="789"/>
        <end position="897"/>
    </location>
</feature>
<feature type="region of interest" description="Disordered" evidence="2">
    <location>
        <begin position="353"/>
        <end position="466"/>
    </location>
</feature>
<feature type="compositionally biased region" description="Basic and acidic residues" evidence="2">
    <location>
        <begin position="420"/>
        <end position="448"/>
    </location>
</feature>
<accession>A0A6A5WLU9</accession>
<feature type="compositionally biased region" description="Basic and acidic residues" evidence="2">
    <location>
        <begin position="608"/>
        <end position="619"/>
    </location>
</feature>
<protein>
    <recommendedName>
        <fullName evidence="3">DUF7603 domain-containing protein</fullName>
    </recommendedName>
</protein>
<evidence type="ECO:0000256" key="1">
    <source>
        <dbReference type="SAM" id="Coils"/>
    </source>
</evidence>
<feature type="coiled-coil region" evidence="1">
    <location>
        <begin position="628"/>
        <end position="739"/>
    </location>
</feature>
<feature type="coiled-coil region" evidence="1">
    <location>
        <begin position="975"/>
        <end position="1030"/>
    </location>
</feature>
<evidence type="ECO:0000313" key="5">
    <source>
        <dbReference type="Proteomes" id="UP000799779"/>
    </source>
</evidence>
<evidence type="ECO:0000259" key="3">
    <source>
        <dbReference type="Pfam" id="PF24554"/>
    </source>
</evidence>
<feature type="coiled-coil region" evidence="1">
    <location>
        <begin position="320"/>
        <end position="347"/>
    </location>
</feature>
<keyword evidence="5" id="KW-1185">Reference proteome</keyword>
<feature type="region of interest" description="Disordered" evidence="2">
    <location>
        <begin position="39"/>
        <end position="293"/>
    </location>
</feature>